<gene>
    <name evidence="2" type="ORF">CulFRC58_0439</name>
</gene>
<evidence type="ECO:0000256" key="1">
    <source>
        <dbReference type="SAM" id="Phobius"/>
    </source>
</evidence>
<keyword evidence="1" id="KW-0812">Transmembrane</keyword>
<name>A0ABN4GRH3_CORUL</name>
<keyword evidence="1" id="KW-1133">Transmembrane helix</keyword>
<reference evidence="2 3" key="1">
    <citation type="journal article" date="2014" name="Int. J. Syst. Evol. Microbiol.">
        <title>Draft Genome Sequence of Corynebacterium ulcerans FRC58, Isolated from the Bronchitic Aspiration of a Patient in France.</title>
        <authorList>
            <person name="Silva Ado S."/>
            <person name="Barauna R.A."/>
            <person name="de Sa P.C."/>
            <person name="das Gracas D.A."/>
            <person name="Carneiro A.R."/>
            <person name="Thouvenin M."/>
            <person name="Azevedo V."/>
            <person name="Badell E."/>
            <person name="Guiso N."/>
            <person name="da Silva A.L."/>
            <person name="Ramos R.T."/>
        </authorList>
    </citation>
    <scope>NUCLEOTIDE SEQUENCE [LARGE SCALE GENOMIC DNA]</scope>
    <source>
        <strain evidence="2 3">FRC58</strain>
    </source>
</reference>
<accession>A0ABN4GRH3</accession>
<dbReference type="EMBL" id="CP011913">
    <property type="protein sequence ID" value="AKN76293.1"/>
    <property type="molecule type" value="Genomic_DNA"/>
</dbReference>
<feature type="transmembrane region" description="Helical" evidence="1">
    <location>
        <begin position="28"/>
        <end position="47"/>
    </location>
</feature>
<dbReference type="Proteomes" id="UP000036185">
    <property type="component" value="Chromosome"/>
</dbReference>
<organism evidence="2 3">
    <name type="scientific">Corynebacterium ulcerans FRC58</name>
    <dbReference type="NCBI Taxonomy" id="1408268"/>
    <lineage>
        <taxon>Bacteria</taxon>
        <taxon>Bacillati</taxon>
        <taxon>Actinomycetota</taxon>
        <taxon>Actinomycetes</taxon>
        <taxon>Mycobacteriales</taxon>
        <taxon>Corynebacteriaceae</taxon>
        <taxon>Corynebacterium</taxon>
    </lineage>
</organism>
<protein>
    <submittedName>
        <fullName evidence="2">Uncharacterized protein</fullName>
    </submittedName>
</protein>
<sequence>MLFLRTLESLSWAFSGGGMARVLKNDNAVVVGLPCCAFLGLGLACMGRML</sequence>
<keyword evidence="1" id="KW-0472">Membrane</keyword>
<evidence type="ECO:0000313" key="3">
    <source>
        <dbReference type="Proteomes" id="UP000036185"/>
    </source>
</evidence>
<evidence type="ECO:0000313" key="2">
    <source>
        <dbReference type="EMBL" id="AKN76293.1"/>
    </source>
</evidence>
<proteinExistence type="predicted"/>
<keyword evidence="3" id="KW-1185">Reference proteome</keyword>